<evidence type="ECO:0000313" key="1">
    <source>
        <dbReference type="EMBL" id="CAB4966743.1"/>
    </source>
</evidence>
<protein>
    <submittedName>
        <fullName evidence="1">Unannotated protein</fullName>
    </submittedName>
</protein>
<gene>
    <name evidence="1" type="ORF">UFOPK3662_03898</name>
</gene>
<dbReference type="EMBL" id="CAFBMW010000065">
    <property type="protein sequence ID" value="CAB4966743.1"/>
    <property type="molecule type" value="Genomic_DNA"/>
</dbReference>
<proteinExistence type="predicted"/>
<sequence length="64" mass="6124">MGTAGVVSSLAEVDDAATVEVMVALHARLRSGGGLGDALLAARTLAAGDPVLAATAASFTVVGT</sequence>
<reference evidence="1" key="1">
    <citation type="submission" date="2020-05" db="EMBL/GenBank/DDBJ databases">
        <authorList>
            <person name="Chiriac C."/>
            <person name="Salcher M."/>
            <person name="Ghai R."/>
            <person name="Kavagutti S V."/>
        </authorList>
    </citation>
    <scope>NUCLEOTIDE SEQUENCE</scope>
</reference>
<accession>A0A6J7LJ88</accession>
<organism evidence="1">
    <name type="scientific">freshwater metagenome</name>
    <dbReference type="NCBI Taxonomy" id="449393"/>
    <lineage>
        <taxon>unclassified sequences</taxon>
        <taxon>metagenomes</taxon>
        <taxon>ecological metagenomes</taxon>
    </lineage>
</organism>
<name>A0A6J7LJ88_9ZZZZ</name>
<dbReference type="AlphaFoldDB" id="A0A6J7LJ88"/>